<evidence type="ECO:0000313" key="2">
    <source>
        <dbReference type="Proteomes" id="UP000830768"/>
    </source>
</evidence>
<gene>
    <name evidence="1" type="ORF">LCI18_006152</name>
</gene>
<organism evidence="1 2">
    <name type="scientific">Fusarium solani subsp. cucurbitae</name>
    <name type="common">Neocosmosporum cucurbitae</name>
    <dbReference type="NCBI Taxonomy" id="2747967"/>
    <lineage>
        <taxon>Eukaryota</taxon>
        <taxon>Fungi</taxon>
        <taxon>Dikarya</taxon>
        <taxon>Ascomycota</taxon>
        <taxon>Pezizomycotina</taxon>
        <taxon>Sordariomycetes</taxon>
        <taxon>Hypocreomycetidae</taxon>
        <taxon>Hypocreales</taxon>
        <taxon>Nectriaceae</taxon>
        <taxon>Fusarium</taxon>
        <taxon>Fusarium solani species complex</taxon>
    </lineage>
</organism>
<proteinExistence type="predicted"/>
<reference evidence="1" key="1">
    <citation type="submission" date="2021-11" db="EMBL/GenBank/DDBJ databases">
        <title>Fusarium solani-melongenae Genome sequencing and assembly.</title>
        <authorList>
            <person name="Xie S."/>
            <person name="Huang L."/>
            <person name="Zhang X."/>
        </authorList>
    </citation>
    <scope>NUCLEOTIDE SEQUENCE</scope>
    <source>
        <strain evidence="1">CRI 24-3</strain>
    </source>
</reference>
<accession>A0ACD3Z1Y9</accession>
<evidence type="ECO:0000313" key="1">
    <source>
        <dbReference type="EMBL" id="UPK95217.1"/>
    </source>
</evidence>
<protein>
    <submittedName>
        <fullName evidence="1">Uncharacterized protein</fullName>
    </submittedName>
</protein>
<name>A0ACD3Z1Y9_FUSSC</name>
<dbReference type="Proteomes" id="UP000830768">
    <property type="component" value="Chromosome 5"/>
</dbReference>
<sequence length="2049" mass="227411">MPKSVKTADEYDFVEHEEIAVSPKILAKIREWLQPTDYLADSGEFRRHLASQAPGTGLWICETDEYKKWHDSPDHGSLWIKGVPGAGKSVMAASIIHHLKTTENCPVLFFFFRNIVAANFSPRALIQDWLAQLLPHSSKLQYALQSRLDTKLEETSDNDLIDIFLNGASRLPKLYCVGDALDEMTSENRPFLDKLNSLATHRPQSLKLLITSRPKQHLQSALRDSSIVHISLQQRLVDTDINSYLRHRFDTAVMSEDKLQMKEELIDMVAKKSEGLFLYAKLTMDQIEASLADDGPGEISALEQSLPIGLEQTYISMLAKQRQEKGISTDLQVLVLEAVTHSSRPLRLSELASLVKSVCPDLDAPTGFKDLVATCCGPLIEVLEDETLQVIHHSFTEFLRGDTRTVLKDDASSDFPVIDSLEAHKKMANNCLQYLQSGTLHLRSEPPIISTENLGTRPDENDKESQELRELSMFIRTDYNEDGKDGEKYREARLRHPFLGYAVENWSYHASHYDVKDDEFFTTVQEFIRPEVLAFRRWLSLEWGLVAWVDRFWLDIPTVLHIAAFAGMSELVSELIQKGASVSAQDDRERIPLHWAAENGHAKVASLLIQHGCDPNAEDADGLKPIHIAAKKNHASVVTVLLEAGVKPSTGKTKIPKGAMYWVVIEGENALLHASQAGHTETVEALIPFCSPEELEQLLCECCRFSRTDSVLSILKKTDVSANIMCHGGSPLHFACVSANPKCIEALIRRGADLNKMASLRTSEPRIHAGMTPPLLDLIDVWNKSNNTACRAILKMLVKAGVDLDQTSSSGDTALRRLVQPTQYLTGGLYVPALKALLNAGANPKIGDSRGSSPLHIVAASNRNLKGVQLLIEHGADPNQRDSHGRTPFHELISSFRYDKPAHIEYAKPIIKFFLDNGADPECRDNKGVTPMALGPHRFGPEIFGLLVSKCKSDSTKKECWFGLSREWDIAKFTETLEGMLAAGMEIDQRDESGRTLYLHSLTHEEKRCILREHGATPGLSDNQGNNAIHLLSAGNRGDRKALESLFADGLDPLSTNSNGDTLLHHCAAVYHKTPTNGKYVRWLLSLGIPVNAVNKHGQTALHVFIDRFCQENKSKERRTDFIDAIKDSSSVDFEIRNNDGLTPLHMAAMRSAVQVFQLVDAGADLGSLTRDSQNILHLACRARKSNIVAQILGHLGNLEVNQADDFGRTPLHYACASGGAESVALLLKHGGNFKVIDSHGCTLLHACAECAAEQKTWEIQAHTSEWMRSPRDPFRPSGSVKYPRRHQWVENMHSKPPAPASAVGTILKLLLDASVDPSVVDQSRRTALDIAIQEGCVEFVEMFYRDEELFNAATKSLEENHGATRFAATTRRDMKVRMALMLPKSCLEMLKQDKAIFNHTAHSLSRLLGLMPQDDVVKLIDQGLETSPKNPVYYGLLQELMKPGHLQLIERLPHVIAQYGTYEAVKELLSKTRVDDDGADMLTPLQLACRESECNMLTIQYLVEKLHVDINIPCAHIDAEDRYDGDGPSPGGTALHILASADHYWQLDAMRYLIAHGADVNALNGKNESPIHVAASGKRKGSGDEGFWRSEAVNILLDHGADLNIVDAEGCTPLHKATDSGDATRQLLQKGADPTAGRQSPLFRAIDNENLAALEALLDHGLSVNTVDEDSFRHSSRRPPRKRYPVMPAAFVNRTGTGVLWSMPLLRTLVERGADLYLPLNDQETIIQYLFEVPSWYEVSDTLLQEPCVSRINFNHCDQIGRTVLMAACRWEGRVPGYFERGRVVPKAQGSPIRILDQGADATSVDDDGKTALHHLLNNAAMPDEIVINFINREEVAPTLWLEDNDGFTPFHRALRTLRPSVCSLFLDKGASASEPDPEGLTPLHHIATQCLKIKRELRNSSSHEELPSDYFDQCLSLWQNIIAKGGSINAIDNTGNTPLHMYLSTPERSSNSHRDPGVCHVDHFDKLFPLDSEVDVSAVNNAGETGLHIITLRKKPRFGKQGHDKPLFEVLLGRGVDPLKEDAKGRTALDIASACGNDEIVGVLRRK</sequence>
<dbReference type="EMBL" id="CP090034">
    <property type="protein sequence ID" value="UPK95217.1"/>
    <property type="molecule type" value="Genomic_DNA"/>
</dbReference>
<keyword evidence="2" id="KW-1185">Reference proteome</keyword>